<name>A0A3P7LJ48_DIBLA</name>
<dbReference type="EMBL" id="UYRU01052404">
    <property type="protein sequence ID" value="VDN11847.1"/>
    <property type="molecule type" value="Genomic_DNA"/>
</dbReference>
<proteinExistence type="predicted"/>
<dbReference type="Gene3D" id="1.25.40.280">
    <property type="entry name" value="alix/aip1 like domains"/>
    <property type="match status" value="1"/>
</dbReference>
<protein>
    <submittedName>
        <fullName evidence="1">Uncharacterized protein</fullName>
    </submittedName>
</protein>
<evidence type="ECO:0000313" key="1">
    <source>
        <dbReference type="EMBL" id="VDN11847.1"/>
    </source>
</evidence>
<dbReference type="OrthoDB" id="6269441at2759"/>
<dbReference type="Proteomes" id="UP000281553">
    <property type="component" value="Unassembled WGS sequence"/>
</dbReference>
<accession>A0A3P7LJ48</accession>
<organism evidence="1 2">
    <name type="scientific">Dibothriocephalus latus</name>
    <name type="common">Fish tapeworm</name>
    <name type="synonym">Diphyllobothrium latum</name>
    <dbReference type="NCBI Taxonomy" id="60516"/>
    <lineage>
        <taxon>Eukaryota</taxon>
        <taxon>Metazoa</taxon>
        <taxon>Spiralia</taxon>
        <taxon>Lophotrochozoa</taxon>
        <taxon>Platyhelminthes</taxon>
        <taxon>Cestoda</taxon>
        <taxon>Eucestoda</taxon>
        <taxon>Diphyllobothriidea</taxon>
        <taxon>Diphyllobothriidae</taxon>
        <taxon>Dibothriocephalus</taxon>
    </lineage>
</organism>
<evidence type="ECO:0000313" key="2">
    <source>
        <dbReference type="Proteomes" id="UP000281553"/>
    </source>
</evidence>
<dbReference type="InterPro" id="IPR038499">
    <property type="entry name" value="BRO1_sf"/>
</dbReference>
<keyword evidence="2" id="KW-1185">Reference proteome</keyword>
<gene>
    <name evidence="1" type="ORF">DILT_LOCUS7678</name>
</gene>
<reference evidence="1 2" key="1">
    <citation type="submission" date="2018-11" db="EMBL/GenBank/DDBJ databases">
        <authorList>
            <consortium name="Pathogen Informatics"/>
        </authorList>
    </citation>
    <scope>NUCLEOTIDE SEQUENCE [LARGE SCALE GENOMIC DNA]</scope>
</reference>
<sequence>MIPIGLKATRPVDFRTPFAQFVESHYHQDAANFEEAFRQLNSSREEFEQLFVKLASTGARAPGTLFTAVVPGLYLNYLALDREYRYDCSMGWRRDVDIRAHGL</sequence>
<dbReference type="AlphaFoldDB" id="A0A3P7LJ48"/>